<keyword evidence="3" id="KW-1185">Reference proteome</keyword>
<dbReference type="EMBL" id="MUJZ01027546">
    <property type="protein sequence ID" value="OTF78526.1"/>
    <property type="molecule type" value="Genomic_DNA"/>
</dbReference>
<accession>A0A1Y3BG02</accession>
<gene>
    <name evidence="2" type="ORF">BLA29_010205</name>
</gene>
<dbReference type="AlphaFoldDB" id="A0A1Y3BG02"/>
<keyword evidence="1" id="KW-0808">Transferase</keyword>
<evidence type="ECO:0000313" key="3">
    <source>
        <dbReference type="Proteomes" id="UP000194236"/>
    </source>
</evidence>
<evidence type="ECO:0000256" key="1">
    <source>
        <dbReference type="ARBA" id="ARBA00022679"/>
    </source>
</evidence>
<dbReference type="InterPro" id="IPR002213">
    <property type="entry name" value="UDP_glucos_trans"/>
</dbReference>
<dbReference type="OrthoDB" id="5835829at2759"/>
<comment type="caution">
    <text evidence="2">The sequence shown here is derived from an EMBL/GenBank/DDBJ whole genome shotgun (WGS) entry which is preliminary data.</text>
</comment>
<dbReference type="Gene3D" id="3.40.50.2000">
    <property type="entry name" value="Glycogen Phosphorylase B"/>
    <property type="match status" value="1"/>
</dbReference>
<reference evidence="2 3" key="1">
    <citation type="submission" date="2017-03" db="EMBL/GenBank/DDBJ databases">
        <title>Genome Survey of Euroglyphus maynei.</title>
        <authorList>
            <person name="Arlian L.G."/>
            <person name="Morgan M.S."/>
            <person name="Rider S.D."/>
        </authorList>
    </citation>
    <scope>NUCLEOTIDE SEQUENCE [LARGE SCALE GENOMIC DNA]</scope>
    <source>
        <strain evidence="2">Arlian Lab</strain>
        <tissue evidence="2">Whole body</tissue>
    </source>
</reference>
<evidence type="ECO:0000313" key="2">
    <source>
        <dbReference type="EMBL" id="OTF78526.1"/>
    </source>
</evidence>
<dbReference type="GO" id="GO:0008194">
    <property type="term" value="F:UDP-glycosyltransferase activity"/>
    <property type="evidence" value="ECO:0007669"/>
    <property type="project" value="InterPro"/>
</dbReference>
<proteinExistence type="predicted"/>
<protein>
    <submittedName>
        <fullName evidence="2">Uncharacterized protein</fullName>
    </submittedName>
</protein>
<sequence>MIIMPLFCDQHDNAQRLSETNFAITLPPYDFSDEQLIESIDRLLYDDELNQRLQRASQRILNTDKYEQLCDKIEEILAKHDNDE</sequence>
<dbReference type="Pfam" id="PF00201">
    <property type="entry name" value="UDPGT"/>
    <property type="match status" value="1"/>
</dbReference>
<dbReference type="SUPFAM" id="SSF53756">
    <property type="entry name" value="UDP-Glycosyltransferase/glycogen phosphorylase"/>
    <property type="match status" value="1"/>
</dbReference>
<name>A0A1Y3BG02_EURMA</name>
<organism evidence="2 3">
    <name type="scientific">Euroglyphus maynei</name>
    <name type="common">Mayne's house dust mite</name>
    <dbReference type="NCBI Taxonomy" id="6958"/>
    <lineage>
        <taxon>Eukaryota</taxon>
        <taxon>Metazoa</taxon>
        <taxon>Ecdysozoa</taxon>
        <taxon>Arthropoda</taxon>
        <taxon>Chelicerata</taxon>
        <taxon>Arachnida</taxon>
        <taxon>Acari</taxon>
        <taxon>Acariformes</taxon>
        <taxon>Sarcoptiformes</taxon>
        <taxon>Astigmata</taxon>
        <taxon>Psoroptidia</taxon>
        <taxon>Analgoidea</taxon>
        <taxon>Pyroglyphidae</taxon>
        <taxon>Pyroglyphinae</taxon>
        <taxon>Euroglyphus</taxon>
    </lineage>
</organism>
<dbReference type="Proteomes" id="UP000194236">
    <property type="component" value="Unassembled WGS sequence"/>
</dbReference>